<evidence type="ECO:0000313" key="2">
    <source>
        <dbReference type="Proteomes" id="UP000765509"/>
    </source>
</evidence>
<evidence type="ECO:0000313" key="1">
    <source>
        <dbReference type="EMBL" id="MBW0555676.1"/>
    </source>
</evidence>
<gene>
    <name evidence="1" type="ORF">O181_095391</name>
</gene>
<sequence>MEYKMVSKTSTEDKRLEIPVLKCHKCGSTSNLGNTGTKIKINEVQVIEEVQFTEGKEESDLDSAVSEDTLAEDYSIEKITFFFEFTEFHTDLQLYSEDCHNLMNIQDARMCKPKPARGKDYLQAILPGWKSHVLPIEVVQFSSSSNNMYPLCILDTTLLFPHTAGSVRMETEIVVMENCTSQNIILGNDYLNIYGIEINNHKDRYFTIGENERQKFPFSNMEKQISMISSVKDTYKEEFVDNQLVEGQIDPSLSPKMRKNFIDVFYTYKNAFSSDNEP</sequence>
<dbReference type="OrthoDB" id="2517660at2759"/>
<dbReference type="AlphaFoldDB" id="A0A9Q3J5C3"/>
<dbReference type="Proteomes" id="UP000765509">
    <property type="component" value="Unassembled WGS sequence"/>
</dbReference>
<proteinExistence type="predicted"/>
<accession>A0A9Q3J5C3</accession>
<name>A0A9Q3J5C3_9BASI</name>
<protein>
    <submittedName>
        <fullName evidence="1">Uncharacterized protein</fullName>
    </submittedName>
</protein>
<reference evidence="1" key="1">
    <citation type="submission" date="2021-03" db="EMBL/GenBank/DDBJ databases">
        <title>Draft genome sequence of rust myrtle Austropuccinia psidii MF-1, a brazilian biotype.</title>
        <authorList>
            <person name="Quecine M.C."/>
            <person name="Pachon D.M.R."/>
            <person name="Bonatelli M.L."/>
            <person name="Correr F.H."/>
            <person name="Franceschini L.M."/>
            <person name="Leite T.F."/>
            <person name="Margarido G.R.A."/>
            <person name="Almeida C.A."/>
            <person name="Ferrarezi J.A."/>
            <person name="Labate C.A."/>
        </authorList>
    </citation>
    <scope>NUCLEOTIDE SEQUENCE</scope>
    <source>
        <strain evidence="1">MF-1</strain>
    </source>
</reference>
<organism evidence="1 2">
    <name type="scientific">Austropuccinia psidii MF-1</name>
    <dbReference type="NCBI Taxonomy" id="1389203"/>
    <lineage>
        <taxon>Eukaryota</taxon>
        <taxon>Fungi</taxon>
        <taxon>Dikarya</taxon>
        <taxon>Basidiomycota</taxon>
        <taxon>Pucciniomycotina</taxon>
        <taxon>Pucciniomycetes</taxon>
        <taxon>Pucciniales</taxon>
        <taxon>Sphaerophragmiaceae</taxon>
        <taxon>Austropuccinia</taxon>
    </lineage>
</organism>
<keyword evidence="2" id="KW-1185">Reference proteome</keyword>
<comment type="caution">
    <text evidence="1">The sequence shown here is derived from an EMBL/GenBank/DDBJ whole genome shotgun (WGS) entry which is preliminary data.</text>
</comment>
<dbReference type="EMBL" id="AVOT02062766">
    <property type="protein sequence ID" value="MBW0555676.1"/>
    <property type="molecule type" value="Genomic_DNA"/>
</dbReference>